<dbReference type="InterPro" id="IPR002645">
    <property type="entry name" value="STAS_dom"/>
</dbReference>
<dbReference type="InterPro" id="IPR036513">
    <property type="entry name" value="STAS_dom_sf"/>
</dbReference>
<dbReference type="CDD" id="cd07043">
    <property type="entry name" value="STAS_anti-anti-sigma_factors"/>
    <property type="match status" value="1"/>
</dbReference>
<dbReference type="AlphaFoldDB" id="A0A660KX74"/>
<organism evidence="4 5">
    <name type="scientific">Solirubrobacter pauli</name>
    <dbReference type="NCBI Taxonomy" id="166793"/>
    <lineage>
        <taxon>Bacteria</taxon>
        <taxon>Bacillati</taxon>
        <taxon>Actinomycetota</taxon>
        <taxon>Thermoleophilia</taxon>
        <taxon>Solirubrobacterales</taxon>
        <taxon>Solirubrobacteraceae</taxon>
        <taxon>Solirubrobacter</taxon>
    </lineage>
</organism>
<sequence length="110" mass="11373">MTAEIEEGPVPVLHVRGELDLSTAPGLCGTVEQAASNRRVLIDLSDLSFCDSTGLRALVGAVREVEINGGRAALVVPPGGAMDRVLQLSGLGEFLHVAPSTDVALERLGA</sequence>
<evidence type="ECO:0000313" key="4">
    <source>
        <dbReference type="EMBL" id="RKQ86256.1"/>
    </source>
</evidence>
<dbReference type="RefSeq" id="WP_170179289.1">
    <property type="nucleotide sequence ID" value="NZ_RBIL01000002.1"/>
</dbReference>
<dbReference type="PANTHER" id="PTHR33495:SF2">
    <property type="entry name" value="ANTI-SIGMA FACTOR ANTAGONIST TM_1081-RELATED"/>
    <property type="match status" value="1"/>
</dbReference>
<comment type="caution">
    <text evidence="4">The sequence shown here is derived from an EMBL/GenBank/DDBJ whole genome shotgun (WGS) entry which is preliminary data.</text>
</comment>
<evidence type="ECO:0000256" key="1">
    <source>
        <dbReference type="ARBA" id="ARBA00009013"/>
    </source>
</evidence>
<keyword evidence="5" id="KW-1185">Reference proteome</keyword>
<evidence type="ECO:0000256" key="2">
    <source>
        <dbReference type="RuleBase" id="RU003749"/>
    </source>
</evidence>
<dbReference type="Proteomes" id="UP000278962">
    <property type="component" value="Unassembled WGS sequence"/>
</dbReference>
<gene>
    <name evidence="4" type="ORF">C8N24_4266</name>
</gene>
<dbReference type="EMBL" id="RBIL01000002">
    <property type="protein sequence ID" value="RKQ86256.1"/>
    <property type="molecule type" value="Genomic_DNA"/>
</dbReference>
<dbReference type="NCBIfam" id="TIGR00377">
    <property type="entry name" value="ant_ant_sig"/>
    <property type="match status" value="1"/>
</dbReference>
<dbReference type="PROSITE" id="PS50801">
    <property type="entry name" value="STAS"/>
    <property type="match status" value="1"/>
</dbReference>
<accession>A0A660KX74</accession>
<dbReference type="GO" id="GO:0043856">
    <property type="term" value="F:anti-sigma factor antagonist activity"/>
    <property type="evidence" value="ECO:0007669"/>
    <property type="project" value="InterPro"/>
</dbReference>
<evidence type="ECO:0000259" key="3">
    <source>
        <dbReference type="PROSITE" id="PS50801"/>
    </source>
</evidence>
<dbReference type="SUPFAM" id="SSF52091">
    <property type="entry name" value="SpoIIaa-like"/>
    <property type="match status" value="1"/>
</dbReference>
<dbReference type="PANTHER" id="PTHR33495">
    <property type="entry name" value="ANTI-SIGMA FACTOR ANTAGONIST TM_1081-RELATED-RELATED"/>
    <property type="match status" value="1"/>
</dbReference>
<dbReference type="Pfam" id="PF01740">
    <property type="entry name" value="STAS"/>
    <property type="match status" value="1"/>
</dbReference>
<dbReference type="Gene3D" id="3.30.750.24">
    <property type="entry name" value="STAS domain"/>
    <property type="match status" value="1"/>
</dbReference>
<dbReference type="InterPro" id="IPR003658">
    <property type="entry name" value="Anti-sigma_ant"/>
</dbReference>
<protein>
    <recommendedName>
        <fullName evidence="2">Anti-sigma factor antagonist</fullName>
    </recommendedName>
</protein>
<reference evidence="4 5" key="1">
    <citation type="submission" date="2018-10" db="EMBL/GenBank/DDBJ databases">
        <title>Genomic Encyclopedia of Archaeal and Bacterial Type Strains, Phase II (KMG-II): from individual species to whole genera.</title>
        <authorList>
            <person name="Goeker M."/>
        </authorList>
    </citation>
    <scope>NUCLEOTIDE SEQUENCE [LARGE SCALE GENOMIC DNA]</scope>
    <source>
        <strain evidence="4 5">DSM 14954</strain>
    </source>
</reference>
<comment type="similarity">
    <text evidence="1 2">Belongs to the anti-sigma-factor antagonist family.</text>
</comment>
<evidence type="ECO:0000313" key="5">
    <source>
        <dbReference type="Proteomes" id="UP000278962"/>
    </source>
</evidence>
<feature type="domain" description="STAS" evidence="3">
    <location>
        <begin position="12"/>
        <end position="108"/>
    </location>
</feature>
<name>A0A660KX74_9ACTN</name>
<proteinExistence type="inferred from homology"/>